<dbReference type="RefSeq" id="WP_274324392.1">
    <property type="nucleotide sequence ID" value="NZ_CP118158.1"/>
</dbReference>
<keyword evidence="4" id="KW-1185">Reference proteome</keyword>
<protein>
    <recommendedName>
        <fullName evidence="2">Envelope protein N-terminal domain-containing protein</fullName>
    </recommendedName>
</protein>
<feature type="domain" description="Envelope protein N-terminal" evidence="2">
    <location>
        <begin position="176"/>
        <end position="462"/>
    </location>
</feature>
<dbReference type="AlphaFoldDB" id="A0ABD5XZY9"/>
<keyword evidence="1" id="KW-0812">Transmembrane</keyword>
<organism evidence="3 4">
    <name type="scientific">Halosimplex aquaticum</name>
    <dbReference type="NCBI Taxonomy" id="3026162"/>
    <lineage>
        <taxon>Archaea</taxon>
        <taxon>Methanobacteriati</taxon>
        <taxon>Methanobacteriota</taxon>
        <taxon>Stenosarchaea group</taxon>
        <taxon>Halobacteria</taxon>
        <taxon>Halobacteriales</taxon>
        <taxon>Haloarculaceae</taxon>
        <taxon>Halosimplex</taxon>
    </lineage>
</organism>
<evidence type="ECO:0000259" key="2">
    <source>
        <dbReference type="Pfam" id="PF26255"/>
    </source>
</evidence>
<dbReference type="InterPro" id="IPR058677">
    <property type="entry name" value="ORF4_N"/>
</dbReference>
<dbReference type="GeneID" id="78819023"/>
<dbReference type="EMBL" id="JBHTAS010000001">
    <property type="protein sequence ID" value="MFC7138782.1"/>
    <property type="molecule type" value="Genomic_DNA"/>
</dbReference>
<keyword evidence="1" id="KW-0472">Membrane</keyword>
<evidence type="ECO:0000313" key="3">
    <source>
        <dbReference type="EMBL" id="MFC7138782.1"/>
    </source>
</evidence>
<dbReference type="Pfam" id="PF26255">
    <property type="entry name" value="Viral_env_HRPV"/>
    <property type="match status" value="1"/>
</dbReference>
<proteinExistence type="predicted"/>
<comment type="caution">
    <text evidence="3">The sequence shown here is derived from an EMBL/GenBank/DDBJ whole genome shotgun (WGS) entry which is preliminary data.</text>
</comment>
<evidence type="ECO:0000256" key="1">
    <source>
        <dbReference type="SAM" id="Phobius"/>
    </source>
</evidence>
<evidence type="ECO:0000313" key="4">
    <source>
        <dbReference type="Proteomes" id="UP001596432"/>
    </source>
</evidence>
<keyword evidence="1" id="KW-1133">Transmembrane helix</keyword>
<sequence>MNLDRFKMSKKQLQALSLAVLIVFSSTIGLAVLPGLAAAGNVSKTVDASSAEYVAMDLSNVTGEFTVRIRVDPGPGGGQRLVYEDTHTAAGLGTDLPAYRNSKAYNNVTIEIEGTGVPSDVTIGTGEAFQRVDWRNKDVFTSSSGDRDFNCDTVERMAQTVNPAIVITDCNALPESTSVNTTNLDANETKLEIYQSAAAQADAGENHLTMMENRLQDTKTVALIKGKAAYIRSLNALGSQTTAEAEAKQNISEYYSKIERNHIAEWNAKVSHLWHLKQLANSTTGVTADDVIGFNYSFEYGYTTTLEITGFGSTSYQLQNGSSVEVSTVDIRYHVENSDNSWSASKTHTFSASTGSYTYDPDSSGTGDKLTMHGIEFLPPTKNHDYLPYANFDRYADQLTEIDTQTTSTLGQMETVVNQTYDQYQAGEINNSDLVDPFTLQNEFSPGSNYQGWAASTLAMLGTNQPTDLDQTGYMNVTLEDGTNLQGIIQSAENPPSGEFAVNTTYNPANINGTQWITTDSEVRELKQNFTLHGIQTVHGKTRTNFTIVEKSYETTSADDIKKLNEQLTLLREEIEAREDNMNGGTGGGGLLGGGSGGLALVAVAGVAVVIIVASNNGGRR</sequence>
<gene>
    <name evidence="3" type="ORF">ACFQMA_02885</name>
</gene>
<accession>A0ABD5XZY9</accession>
<feature type="transmembrane region" description="Helical" evidence="1">
    <location>
        <begin position="591"/>
        <end position="614"/>
    </location>
</feature>
<name>A0ABD5XZY9_9EURY</name>
<reference evidence="3 4" key="1">
    <citation type="journal article" date="2019" name="Int. J. Syst. Evol. Microbiol.">
        <title>The Global Catalogue of Microorganisms (GCM) 10K type strain sequencing project: providing services to taxonomists for standard genome sequencing and annotation.</title>
        <authorList>
            <consortium name="The Broad Institute Genomics Platform"/>
            <consortium name="The Broad Institute Genome Sequencing Center for Infectious Disease"/>
            <person name="Wu L."/>
            <person name="Ma J."/>
        </authorList>
    </citation>
    <scope>NUCLEOTIDE SEQUENCE [LARGE SCALE GENOMIC DNA]</scope>
    <source>
        <strain evidence="3 4">XZYJT29</strain>
    </source>
</reference>
<dbReference type="Proteomes" id="UP001596432">
    <property type="component" value="Unassembled WGS sequence"/>
</dbReference>